<dbReference type="Pfam" id="PF01361">
    <property type="entry name" value="Tautomerase"/>
    <property type="match status" value="1"/>
</dbReference>
<feature type="domain" description="4-oxalocrotonate tautomerase-like" evidence="3">
    <location>
        <begin position="2"/>
        <end position="60"/>
    </location>
</feature>
<evidence type="ECO:0000256" key="1">
    <source>
        <dbReference type="ARBA" id="ARBA00006723"/>
    </source>
</evidence>
<accession>A0A2T1HTL4</accession>
<keyword evidence="2" id="KW-0413">Isomerase</keyword>
<protein>
    <submittedName>
        <fullName evidence="4">4-oxalocrotonate tautomerase</fullName>
    </submittedName>
</protein>
<dbReference type="RefSeq" id="WP_106337004.1">
    <property type="nucleotide sequence ID" value="NZ_PVZS01000010.1"/>
</dbReference>
<dbReference type="Gene3D" id="3.30.429.10">
    <property type="entry name" value="Macrophage Migration Inhibitory Factor"/>
    <property type="match status" value="1"/>
</dbReference>
<dbReference type="AlphaFoldDB" id="A0A2T1HTL4"/>
<name>A0A2T1HTL4_9HYPH</name>
<dbReference type="SUPFAM" id="SSF55331">
    <property type="entry name" value="Tautomerase/MIF"/>
    <property type="match status" value="1"/>
</dbReference>
<dbReference type="EMBL" id="PVZS01000010">
    <property type="protein sequence ID" value="PSC04980.1"/>
    <property type="molecule type" value="Genomic_DNA"/>
</dbReference>
<dbReference type="InterPro" id="IPR004370">
    <property type="entry name" value="4-OT-like_dom"/>
</dbReference>
<keyword evidence="5" id="KW-1185">Reference proteome</keyword>
<organism evidence="4 5">
    <name type="scientific">Alsobacter soli</name>
    <dbReference type="NCBI Taxonomy" id="2109933"/>
    <lineage>
        <taxon>Bacteria</taxon>
        <taxon>Pseudomonadati</taxon>
        <taxon>Pseudomonadota</taxon>
        <taxon>Alphaproteobacteria</taxon>
        <taxon>Hyphomicrobiales</taxon>
        <taxon>Alsobacteraceae</taxon>
        <taxon>Alsobacter</taxon>
    </lineage>
</organism>
<sequence length="68" mass="7803">MPFVNLKITKTNLNRETKAQIVKEFSETLVRVLGKKPETIHIVFDVVEDENWGHAGKLVAETRQIARD</sequence>
<evidence type="ECO:0000259" key="3">
    <source>
        <dbReference type="Pfam" id="PF01361"/>
    </source>
</evidence>
<dbReference type="OrthoDB" id="3395834at2"/>
<dbReference type="GO" id="GO:0016853">
    <property type="term" value="F:isomerase activity"/>
    <property type="evidence" value="ECO:0007669"/>
    <property type="project" value="UniProtKB-KW"/>
</dbReference>
<dbReference type="PANTHER" id="PTHR35530">
    <property type="entry name" value="TAUTOMERASE-RELATED"/>
    <property type="match status" value="1"/>
</dbReference>
<comment type="similarity">
    <text evidence="1">Belongs to the 4-oxalocrotonate tautomerase family.</text>
</comment>
<proteinExistence type="inferred from homology"/>
<reference evidence="5" key="1">
    <citation type="submission" date="2018-03" db="EMBL/GenBank/DDBJ databases">
        <authorList>
            <person name="Sun L."/>
            <person name="Liu H."/>
            <person name="Chen W."/>
            <person name="Huang K."/>
            <person name="Liu W."/>
            <person name="Gao X."/>
        </authorList>
    </citation>
    <scope>NUCLEOTIDE SEQUENCE [LARGE SCALE GENOMIC DNA]</scope>
    <source>
        <strain evidence="5">SH9</strain>
    </source>
</reference>
<gene>
    <name evidence="4" type="ORF">SLNSH_11075</name>
</gene>
<evidence type="ECO:0000313" key="4">
    <source>
        <dbReference type="EMBL" id="PSC04980.1"/>
    </source>
</evidence>
<evidence type="ECO:0000313" key="5">
    <source>
        <dbReference type="Proteomes" id="UP000239772"/>
    </source>
</evidence>
<dbReference type="PANTHER" id="PTHR35530:SF1">
    <property type="entry name" value="2-HYDROXYMUCONATE TAUTOMERASE"/>
    <property type="match status" value="1"/>
</dbReference>
<evidence type="ECO:0000256" key="2">
    <source>
        <dbReference type="ARBA" id="ARBA00023235"/>
    </source>
</evidence>
<dbReference type="Proteomes" id="UP000239772">
    <property type="component" value="Unassembled WGS sequence"/>
</dbReference>
<comment type="caution">
    <text evidence="4">The sequence shown here is derived from an EMBL/GenBank/DDBJ whole genome shotgun (WGS) entry which is preliminary data.</text>
</comment>
<dbReference type="InterPro" id="IPR014347">
    <property type="entry name" value="Tautomerase/MIF_sf"/>
</dbReference>